<name>A0A7X9XDG7_9BACT</name>
<reference evidence="3 4" key="1">
    <citation type="submission" date="2020-04" db="EMBL/GenBank/DDBJ databases">
        <title>Flammeovirga sp. SR4, a novel species isolated from seawater.</title>
        <authorList>
            <person name="Wang X."/>
        </authorList>
    </citation>
    <scope>NUCLEOTIDE SEQUENCE [LARGE SCALE GENOMIC DNA]</scope>
    <source>
        <strain evidence="3 4">ATCC 23126</strain>
    </source>
</reference>
<organism evidence="3 4">
    <name type="scientific">Flammeovirga aprica JL-4</name>
    <dbReference type="NCBI Taxonomy" id="694437"/>
    <lineage>
        <taxon>Bacteria</taxon>
        <taxon>Pseudomonadati</taxon>
        <taxon>Bacteroidota</taxon>
        <taxon>Cytophagia</taxon>
        <taxon>Cytophagales</taxon>
        <taxon>Flammeovirgaceae</taxon>
        <taxon>Flammeovirga</taxon>
    </lineage>
</organism>
<dbReference type="InterPro" id="IPR016181">
    <property type="entry name" value="Acyl_CoA_acyltransferase"/>
</dbReference>
<keyword evidence="1 3" id="KW-0808">Transferase</keyword>
<comment type="caution">
    <text evidence="3">The sequence shown here is derived from an EMBL/GenBank/DDBJ whole genome shotgun (WGS) entry which is preliminary data.</text>
</comment>
<dbReference type="Gene3D" id="3.40.630.30">
    <property type="match status" value="1"/>
</dbReference>
<evidence type="ECO:0000256" key="1">
    <source>
        <dbReference type="ARBA" id="ARBA00022679"/>
    </source>
</evidence>
<dbReference type="PANTHER" id="PTHR13947:SF37">
    <property type="entry name" value="LD18367P"/>
    <property type="match status" value="1"/>
</dbReference>
<dbReference type="SUPFAM" id="SSF55729">
    <property type="entry name" value="Acyl-CoA N-acyltransferases (Nat)"/>
    <property type="match status" value="1"/>
</dbReference>
<sequence>MNLLLEKTDKIRLIQEGSKLPYDLLLLADETIEAIDKYIHDSEIYIYEREGETLGVYALQMFDGESIEIKNIAVSKTCQGEGIGQRMLLNAMEQAKDRGFKYILIGTSNAAFRQLYIYQKVGFEIYEVKKDFYTKNYSQELIENGLPLNHMLVLRKQLND</sequence>
<feature type="domain" description="N-acetyltransferase" evidence="2">
    <location>
        <begin position="9"/>
        <end position="159"/>
    </location>
</feature>
<dbReference type="InterPro" id="IPR000182">
    <property type="entry name" value="GNAT_dom"/>
</dbReference>
<dbReference type="PROSITE" id="PS51186">
    <property type="entry name" value="GNAT"/>
    <property type="match status" value="1"/>
</dbReference>
<dbReference type="CDD" id="cd04301">
    <property type="entry name" value="NAT_SF"/>
    <property type="match status" value="1"/>
</dbReference>
<evidence type="ECO:0000259" key="2">
    <source>
        <dbReference type="PROSITE" id="PS51186"/>
    </source>
</evidence>
<proteinExistence type="predicted"/>
<dbReference type="PANTHER" id="PTHR13947">
    <property type="entry name" value="GNAT FAMILY N-ACETYLTRANSFERASE"/>
    <property type="match status" value="1"/>
</dbReference>
<dbReference type="EMBL" id="JABANE010000184">
    <property type="protein sequence ID" value="NME72629.1"/>
    <property type="molecule type" value="Genomic_DNA"/>
</dbReference>
<dbReference type="RefSeq" id="WP_169660815.1">
    <property type="nucleotide sequence ID" value="NZ_JABANE010000184.1"/>
</dbReference>
<dbReference type="AlphaFoldDB" id="A0A7X9XDG7"/>
<keyword evidence="4" id="KW-1185">Reference proteome</keyword>
<accession>A0A7X9XDG7</accession>
<evidence type="ECO:0000313" key="4">
    <source>
        <dbReference type="Proteomes" id="UP000576082"/>
    </source>
</evidence>
<dbReference type="Pfam" id="PF13508">
    <property type="entry name" value="Acetyltransf_7"/>
    <property type="match status" value="1"/>
</dbReference>
<gene>
    <name evidence="3" type="ORF">HHU12_32015</name>
</gene>
<evidence type="ECO:0000313" key="3">
    <source>
        <dbReference type="EMBL" id="NME72629.1"/>
    </source>
</evidence>
<dbReference type="Proteomes" id="UP000576082">
    <property type="component" value="Unassembled WGS sequence"/>
</dbReference>
<protein>
    <submittedName>
        <fullName evidence="3">GNAT family N-acetyltransferase</fullName>
    </submittedName>
</protein>
<dbReference type="InterPro" id="IPR050769">
    <property type="entry name" value="NAT_camello-type"/>
</dbReference>
<dbReference type="GO" id="GO:0008080">
    <property type="term" value="F:N-acetyltransferase activity"/>
    <property type="evidence" value="ECO:0007669"/>
    <property type="project" value="InterPro"/>
</dbReference>